<evidence type="ECO:0000313" key="1">
    <source>
        <dbReference type="EMBL" id="TSU49988.1"/>
    </source>
</evidence>
<proteinExistence type="predicted"/>
<dbReference type="Proteomes" id="UP000319801">
    <property type="component" value="Unassembled WGS sequence"/>
</dbReference>
<comment type="caution">
    <text evidence="1">The sequence shown here is derived from an EMBL/GenBank/DDBJ whole genome shotgun (WGS) entry which is preliminary data.</text>
</comment>
<organism evidence="1 2">
    <name type="scientific">Bagarius yarrelli</name>
    <name type="common">Goonch</name>
    <name type="synonym">Bagrus yarrelli</name>
    <dbReference type="NCBI Taxonomy" id="175774"/>
    <lineage>
        <taxon>Eukaryota</taxon>
        <taxon>Metazoa</taxon>
        <taxon>Chordata</taxon>
        <taxon>Craniata</taxon>
        <taxon>Vertebrata</taxon>
        <taxon>Euteleostomi</taxon>
        <taxon>Actinopterygii</taxon>
        <taxon>Neopterygii</taxon>
        <taxon>Teleostei</taxon>
        <taxon>Ostariophysi</taxon>
        <taxon>Siluriformes</taxon>
        <taxon>Sisoridae</taxon>
        <taxon>Sisorinae</taxon>
        <taxon>Bagarius</taxon>
    </lineage>
</organism>
<name>A0A556V4Q4_BAGYA</name>
<protein>
    <submittedName>
        <fullName evidence="1">Uncharacterized protein</fullName>
    </submittedName>
</protein>
<reference evidence="1 2" key="1">
    <citation type="journal article" date="2019" name="Genome Biol. Evol.">
        <title>Whole-Genome Sequencing of the Giant Devil Catfish, Bagarius yarrelli.</title>
        <authorList>
            <person name="Jiang W."/>
            <person name="Lv Y."/>
            <person name="Cheng L."/>
            <person name="Yang K."/>
            <person name="Chao B."/>
            <person name="Wang X."/>
            <person name="Li Y."/>
            <person name="Pan X."/>
            <person name="You X."/>
            <person name="Zhang Y."/>
            <person name="Yang J."/>
            <person name="Li J."/>
            <person name="Zhang X."/>
            <person name="Liu S."/>
            <person name="Sun C."/>
            <person name="Yang J."/>
            <person name="Shi Q."/>
        </authorList>
    </citation>
    <scope>NUCLEOTIDE SEQUENCE [LARGE SCALE GENOMIC DNA]</scope>
    <source>
        <strain evidence="1">JWS20170419001</strain>
        <tissue evidence="1">Muscle</tissue>
    </source>
</reference>
<evidence type="ECO:0000313" key="2">
    <source>
        <dbReference type="Proteomes" id="UP000319801"/>
    </source>
</evidence>
<dbReference type="EMBL" id="VCAZ01000118">
    <property type="protein sequence ID" value="TSU49988.1"/>
    <property type="molecule type" value="Genomic_DNA"/>
</dbReference>
<accession>A0A556V4Q4</accession>
<gene>
    <name evidence="1" type="ORF">Baya_12917</name>
</gene>
<sequence length="139" mass="15696">MSGERERDGEMKRGSRSWVELEKNNHQLINEGAERFEFNSPHQHGLVTLLSPQSHLLYRHDGRAEDKPSTIKGEGGSWGCLVLTCSKRLNCSLGKRQRPKPYSPQATPGTQLRSLYLLQQLIRPLNPYTPTGIDQDSAN</sequence>
<keyword evidence="2" id="KW-1185">Reference proteome</keyword>
<dbReference type="AlphaFoldDB" id="A0A556V4Q4"/>